<keyword evidence="6" id="KW-0832">Ubl conjugation</keyword>
<reference evidence="12 13" key="1">
    <citation type="journal article" date="2020" name="Nature">
        <title>Six reference-quality genomes reveal evolution of bat adaptations.</title>
        <authorList>
            <person name="Jebb D."/>
            <person name="Huang Z."/>
            <person name="Pippel M."/>
            <person name="Hughes G.M."/>
            <person name="Lavrichenko K."/>
            <person name="Devanna P."/>
            <person name="Winkler S."/>
            <person name="Jermiin L.S."/>
            <person name="Skirmuntt E.C."/>
            <person name="Katzourakis A."/>
            <person name="Burkitt-Gray L."/>
            <person name="Ray D.A."/>
            <person name="Sullivan K.A.M."/>
            <person name="Roscito J.G."/>
            <person name="Kirilenko B.M."/>
            <person name="Davalos L.M."/>
            <person name="Corthals A.P."/>
            <person name="Power M.L."/>
            <person name="Jones G."/>
            <person name="Ransome R.D."/>
            <person name="Dechmann D.K.N."/>
            <person name="Locatelli A.G."/>
            <person name="Puechmaille S.J."/>
            <person name="Fedrigo O."/>
            <person name="Jarvis E.D."/>
            <person name="Hiller M."/>
            <person name="Vernes S.C."/>
            <person name="Myers E.W."/>
            <person name="Teeling E.C."/>
        </authorList>
    </citation>
    <scope>NUCLEOTIDE SEQUENCE [LARGE SCALE GENOMIC DNA]</scope>
    <source>
        <strain evidence="12">MMolMol1</strain>
        <tissue evidence="12">Muscle</tissue>
    </source>
</reference>
<comment type="caution">
    <text evidence="12">The sequence shown here is derived from an EMBL/GenBank/DDBJ whole genome shotgun (WGS) entry which is preliminary data.</text>
</comment>
<dbReference type="FunCoup" id="A0A7J8FWC6">
    <property type="interactions" value="1476"/>
</dbReference>
<dbReference type="GO" id="GO:0016607">
    <property type="term" value="C:nuclear speck"/>
    <property type="evidence" value="ECO:0007669"/>
    <property type="project" value="UniProtKB-SubCell"/>
</dbReference>
<comment type="subcellular location">
    <subcellularLocation>
        <location evidence="1">Cytoplasm</location>
        <location evidence="1">Stress granule</location>
    </subcellularLocation>
    <subcellularLocation>
        <location evidence="2">Nucleus speckle</location>
    </subcellularLocation>
</comment>
<evidence type="ECO:0000256" key="2">
    <source>
        <dbReference type="ARBA" id="ARBA00004324"/>
    </source>
</evidence>
<evidence type="ECO:0000256" key="10">
    <source>
        <dbReference type="ARBA" id="ARBA00045449"/>
    </source>
</evidence>
<dbReference type="PANTHER" id="PTHR31638">
    <property type="entry name" value="DAZ-ASSOCIATED PROTEIN 2"/>
    <property type="match status" value="1"/>
</dbReference>
<dbReference type="GO" id="GO:0010494">
    <property type="term" value="C:cytoplasmic stress granule"/>
    <property type="evidence" value="ECO:0007669"/>
    <property type="project" value="UniProtKB-SubCell"/>
</dbReference>
<dbReference type="PANTHER" id="PTHR31638:SF3">
    <property type="entry name" value="DAZ-ASSOCIATED PROTEIN 2"/>
    <property type="match status" value="1"/>
</dbReference>
<keyword evidence="7" id="KW-0539">Nucleus</keyword>
<evidence type="ECO:0000256" key="8">
    <source>
        <dbReference type="ARBA" id="ARBA00032174"/>
    </source>
</evidence>
<dbReference type="InterPro" id="IPR022730">
    <property type="entry name" value="DAZ_assoc-2"/>
</dbReference>
<dbReference type="InParanoid" id="A0A7J8FWC6"/>
<feature type="compositionally biased region" description="Low complexity" evidence="11">
    <location>
        <begin position="1"/>
        <end position="13"/>
    </location>
</feature>
<name>A0A7J8FWC6_MOLMO</name>
<proteinExistence type="predicted"/>
<feature type="region of interest" description="Disordered" evidence="11">
    <location>
        <begin position="1"/>
        <end position="25"/>
    </location>
</feature>
<evidence type="ECO:0000313" key="13">
    <source>
        <dbReference type="Proteomes" id="UP000550707"/>
    </source>
</evidence>
<protein>
    <recommendedName>
        <fullName evidence="3">DAZ-associated protein 2</fullName>
    </recommendedName>
    <alternativeName>
        <fullName evidence="8">Deleted in azoospermia-associated protein 2</fullName>
    </alternativeName>
    <alternativeName>
        <fullName evidence="9">Proline-rich transcript in brain protein</fullName>
    </alternativeName>
</protein>
<dbReference type="EMBL" id="JACASF010000010">
    <property type="protein sequence ID" value="KAF6452104.1"/>
    <property type="molecule type" value="Genomic_DNA"/>
</dbReference>
<keyword evidence="13" id="KW-1185">Reference proteome</keyword>
<dbReference type="Proteomes" id="UP000550707">
    <property type="component" value="Unassembled WGS sequence"/>
</dbReference>
<evidence type="ECO:0000256" key="4">
    <source>
        <dbReference type="ARBA" id="ARBA00022490"/>
    </source>
</evidence>
<gene>
    <name evidence="12" type="ORF">HJG59_003654</name>
</gene>
<evidence type="ECO:0000256" key="9">
    <source>
        <dbReference type="ARBA" id="ARBA00034352"/>
    </source>
</evidence>
<organism evidence="12 13">
    <name type="scientific">Molossus molossus</name>
    <name type="common">Pallas' mastiff bat</name>
    <name type="synonym">Vespertilio molossus</name>
    <dbReference type="NCBI Taxonomy" id="27622"/>
    <lineage>
        <taxon>Eukaryota</taxon>
        <taxon>Metazoa</taxon>
        <taxon>Chordata</taxon>
        <taxon>Craniata</taxon>
        <taxon>Vertebrata</taxon>
        <taxon>Euteleostomi</taxon>
        <taxon>Mammalia</taxon>
        <taxon>Eutheria</taxon>
        <taxon>Laurasiatheria</taxon>
        <taxon>Chiroptera</taxon>
        <taxon>Yangochiroptera</taxon>
        <taxon>Molossidae</taxon>
        <taxon>Molossus</taxon>
    </lineage>
</organism>
<evidence type="ECO:0000256" key="7">
    <source>
        <dbReference type="ARBA" id="ARBA00023242"/>
    </source>
</evidence>
<dbReference type="AlphaFoldDB" id="A0A7J8FWC6"/>
<dbReference type="Pfam" id="PF11029">
    <property type="entry name" value="DAZAP2"/>
    <property type="match status" value="1"/>
</dbReference>
<keyword evidence="5" id="KW-0597">Phosphoprotein</keyword>
<evidence type="ECO:0000256" key="6">
    <source>
        <dbReference type="ARBA" id="ARBA00022843"/>
    </source>
</evidence>
<evidence type="ECO:0000256" key="1">
    <source>
        <dbReference type="ARBA" id="ARBA00004210"/>
    </source>
</evidence>
<accession>A0A7J8FWC6</accession>
<keyword evidence="4" id="KW-0963">Cytoplasm</keyword>
<evidence type="ECO:0000256" key="5">
    <source>
        <dbReference type="ARBA" id="ARBA00022553"/>
    </source>
</evidence>
<evidence type="ECO:0000256" key="3">
    <source>
        <dbReference type="ARBA" id="ARBA00014066"/>
    </source>
</evidence>
<evidence type="ECO:0000256" key="11">
    <source>
        <dbReference type="SAM" id="MobiDB-lite"/>
    </source>
</evidence>
<evidence type="ECO:0000313" key="12">
    <source>
        <dbReference type="EMBL" id="KAF6452104.1"/>
    </source>
</evidence>
<comment type="function">
    <text evidence="10">In unstressed cells, promotes SIAH1-mediated polyubiquitination and degradation of the serine/threonine-protein kinase HIPK2, probably by acting as a loading factor that potentiates complex formation between HIPK2 and ubiquitin ligase SIAH1. In response to DNA damage, localizes to the nucleus following phosphorylation by HIPK2 and modulates the expression of a subset of TP53/p53 target genes by binding to TP53 at target gene promoters. This limits the expression of a number of cell death-mediating TP53 target genes, reducing DNA damage-induced cell death. Enhances the binding of transcription factor TCF7L2/TCF4, a Wnt signaling pathway effector, to the promoters of target genes. Plays a role in stress granule formation.</text>
</comment>
<sequence length="232" mass="24725">MNSKGQYPTQPTYPVQPPGNPVYPQTLHLPQAPPYTDAPPAYSELYRPSFVHPGAATVPTMSAAFPGASLYLPMAQSVAVGPLGSTIPMAYYPVGPIYPPGSTVLVDGGYDAGARFGAGATAGNIPPPPPGCPPNAAQLAVMQGANVLVTQRKDITYLQHFSQCNCFSHINLKLQFKTHVVGVSFWCPNFQALFKLNKEPCNGSSTSLKHFEVGEVSIHKMNVGEAALRIFL</sequence>